<dbReference type="InterPro" id="IPR006342">
    <property type="entry name" value="FkbM_mtfrase"/>
</dbReference>
<organism evidence="3">
    <name type="scientific">freshwater metagenome</name>
    <dbReference type="NCBI Taxonomy" id="449393"/>
    <lineage>
        <taxon>unclassified sequences</taxon>
        <taxon>metagenomes</taxon>
        <taxon>ecological metagenomes</taxon>
    </lineage>
</organism>
<dbReference type="EMBL" id="CAFBNC010000209">
    <property type="protein sequence ID" value="CAB4959559.1"/>
    <property type="molecule type" value="Genomic_DNA"/>
</dbReference>
<feature type="domain" description="Methyltransferase FkbM" evidence="2">
    <location>
        <begin position="317"/>
        <end position="480"/>
    </location>
</feature>
<dbReference type="GO" id="GO:0051999">
    <property type="term" value="P:mannosyl-inositol phosphorylceramide biosynthetic process"/>
    <property type="evidence" value="ECO:0007669"/>
    <property type="project" value="TreeGrafter"/>
</dbReference>
<dbReference type="PANTHER" id="PTHR32385">
    <property type="entry name" value="MANNOSYL PHOSPHORYLINOSITOL CERAMIDE SYNTHASE"/>
    <property type="match status" value="1"/>
</dbReference>
<dbReference type="PANTHER" id="PTHR32385:SF15">
    <property type="entry name" value="INOSITOL PHOSPHOCERAMIDE MANNOSYLTRANSFERASE 1"/>
    <property type="match status" value="1"/>
</dbReference>
<dbReference type="GO" id="GO:0000030">
    <property type="term" value="F:mannosyltransferase activity"/>
    <property type="evidence" value="ECO:0007669"/>
    <property type="project" value="TreeGrafter"/>
</dbReference>
<gene>
    <name evidence="3" type="ORF">UFOPK3733_02362</name>
</gene>
<keyword evidence="1" id="KW-0808">Transferase</keyword>
<dbReference type="InterPro" id="IPR007577">
    <property type="entry name" value="GlycoTrfase_DXD_sugar-bd_CS"/>
</dbReference>
<accession>A0A6J7KZK1</accession>
<dbReference type="InterPro" id="IPR029063">
    <property type="entry name" value="SAM-dependent_MTases_sf"/>
</dbReference>
<dbReference type="InterPro" id="IPR029044">
    <property type="entry name" value="Nucleotide-diphossugar_trans"/>
</dbReference>
<evidence type="ECO:0000259" key="2">
    <source>
        <dbReference type="Pfam" id="PF05050"/>
    </source>
</evidence>
<dbReference type="Gene3D" id="3.40.50.150">
    <property type="entry name" value="Vaccinia Virus protein VP39"/>
    <property type="match status" value="1"/>
</dbReference>
<dbReference type="Gene3D" id="3.90.550.20">
    <property type="match status" value="1"/>
</dbReference>
<dbReference type="GO" id="GO:0016020">
    <property type="term" value="C:membrane"/>
    <property type="evidence" value="ECO:0007669"/>
    <property type="project" value="GOC"/>
</dbReference>
<dbReference type="AlphaFoldDB" id="A0A6J7KZK1"/>
<sequence length="531" mass="58943">MEDRHRAKIPKLVHLVWLGSEPGAQLLGTIDRLRELNPDWEVRLWRDGDLDWLKNREWFDSVPTWAGRSDIARYEIVLRHGGFYVDADFEFLRSLDDANLNLEGVVVVKERQGYFCNGFFGASAGHAFMARLVDRLGASIEARPRATPQAVSGPAFFTDELVQWSAEAGEAWSEIDRDLVFPYSFDKLDHASGPWAPDVIAVHAWDQARNGRAQVDPNLSVTRGSLVSRIRMGLRIRSRLRVKVSTVRRVFDRLVWRPNCAYLGDGRGLVVGRHGRAIIVELSDTYVLSSLVARGAGDESFHRFLSKTLSGSDVYVDVGANIGQFVDTAARSLSSYGRVFAYEPNPRVADTLSLNVQMGRNSAAHAEVVERRVAVSDSTEPVTLRVPTFHAGRGSMVRTSLSDVDVAKLDHHEVSCVTLDDELGHISRIRLIKVDVEGNEAAVLAGASTLIESGRVDLVDIESVRAHLGSSVERLGEILDRWQDLGATFADIDSHGELIPIQKRGSTIVTSADRSHLIIDLRPIRAALQRF</sequence>
<dbReference type="SUPFAM" id="SSF53335">
    <property type="entry name" value="S-adenosyl-L-methionine-dependent methyltransferases"/>
    <property type="match status" value="1"/>
</dbReference>
<reference evidence="3" key="1">
    <citation type="submission" date="2020-05" db="EMBL/GenBank/DDBJ databases">
        <authorList>
            <person name="Chiriac C."/>
            <person name="Salcher M."/>
            <person name="Ghai R."/>
            <person name="Kavagutti S V."/>
        </authorList>
    </citation>
    <scope>NUCLEOTIDE SEQUENCE</scope>
</reference>
<dbReference type="SUPFAM" id="SSF53448">
    <property type="entry name" value="Nucleotide-diphospho-sugar transferases"/>
    <property type="match status" value="1"/>
</dbReference>
<dbReference type="Pfam" id="PF04488">
    <property type="entry name" value="Gly_transf_sug"/>
    <property type="match status" value="1"/>
</dbReference>
<dbReference type="Pfam" id="PF05050">
    <property type="entry name" value="Methyltransf_21"/>
    <property type="match status" value="1"/>
</dbReference>
<name>A0A6J7KZK1_9ZZZZ</name>
<dbReference type="InterPro" id="IPR051706">
    <property type="entry name" value="Glycosyltransferase_domain"/>
</dbReference>
<evidence type="ECO:0000313" key="3">
    <source>
        <dbReference type="EMBL" id="CAB4959559.1"/>
    </source>
</evidence>
<dbReference type="NCBIfam" id="TIGR01444">
    <property type="entry name" value="fkbM_fam"/>
    <property type="match status" value="1"/>
</dbReference>
<protein>
    <submittedName>
        <fullName evidence="3">Unannotated protein</fullName>
    </submittedName>
</protein>
<proteinExistence type="predicted"/>
<evidence type="ECO:0000256" key="1">
    <source>
        <dbReference type="ARBA" id="ARBA00022679"/>
    </source>
</evidence>